<feature type="region of interest" description="Disordered" evidence="1">
    <location>
        <begin position="602"/>
        <end position="800"/>
    </location>
</feature>
<proteinExistence type="predicted"/>
<gene>
    <name evidence="3" type="ORF">PCANC_00191</name>
</gene>
<evidence type="ECO:0000259" key="2">
    <source>
        <dbReference type="PROSITE" id="PS50802"/>
    </source>
</evidence>
<evidence type="ECO:0000256" key="1">
    <source>
        <dbReference type="SAM" id="MobiDB-lite"/>
    </source>
</evidence>
<dbReference type="InterPro" id="IPR003323">
    <property type="entry name" value="OTU_dom"/>
</dbReference>
<feature type="domain" description="OTU" evidence="2">
    <location>
        <begin position="429"/>
        <end position="587"/>
    </location>
</feature>
<accession>A0A2N5W8R7</accession>
<evidence type="ECO:0000313" key="3">
    <source>
        <dbReference type="EMBL" id="PLW58641.1"/>
    </source>
</evidence>
<dbReference type="EMBL" id="PGCJ01000002">
    <property type="protein sequence ID" value="PLW58641.1"/>
    <property type="molecule type" value="Genomic_DNA"/>
</dbReference>
<comment type="caution">
    <text evidence="3">The sequence shown here is derived from an EMBL/GenBank/DDBJ whole genome shotgun (WGS) entry which is preliminary data.</text>
</comment>
<feature type="region of interest" description="Disordered" evidence="1">
    <location>
        <begin position="365"/>
        <end position="404"/>
    </location>
</feature>
<dbReference type="GO" id="GO:0016579">
    <property type="term" value="P:protein deubiquitination"/>
    <property type="evidence" value="ECO:0007669"/>
    <property type="project" value="TreeGrafter"/>
</dbReference>
<feature type="compositionally biased region" description="Low complexity" evidence="1">
    <location>
        <begin position="643"/>
        <end position="683"/>
    </location>
</feature>
<feature type="compositionally biased region" description="Basic residues" evidence="1">
    <location>
        <begin position="391"/>
        <end position="402"/>
    </location>
</feature>
<protein>
    <recommendedName>
        <fullName evidence="2">OTU domain-containing protein</fullName>
    </recommendedName>
</protein>
<dbReference type="Gene3D" id="3.90.70.80">
    <property type="match status" value="1"/>
</dbReference>
<dbReference type="PROSITE" id="PS50802">
    <property type="entry name" value="OTU"/>
    <property type="match status" value="1"/>
</dbReference>
<dbReference type="GO" id="GO:0004843">
    <property type="term" value="F:cysteine-type deubiquitinase activity"/>
    <property type="evidence" value="ECO:0007669"/>
    <property type="project" value="TreeGrafter"/>
</dbReference>
<sequence>MRHERVKLDIAADETPLLHRPTAEASMSQADDGINSLQRDQGARVFSNSDKAGMLIPEDALSGPQLKKNPTWQKSSQIWQIFKRLITDLIRRIHSFFRSNHPDAAITGLYVPPFKLYGGLSKSIMENQALDPKIDLFMDTISKDPPKIDSYVQASARQKWSPKDLRDQLKQSFNRMHGILDQEKSDQVLTELSNLLSKNIGSVLRSGSAEPDLDPVVVLGRNLAPYNSEALAKDQEILQKHLLKEEQQYLGRILGLLGPSNVLEPYIKAALQDKHIFEKVNSAGRVIPVDPDSFFEKLKLIHNELSKLASCQPLPDLSKQTKKPSILNLKSPGGTYKTSENIHLPLDSHDPLELLQILAPQASKRLATASQHSPATISTPSPSAAASLPDHHRRRSKGRARTRASGVKIIDDPMQDEKRLKDQLTQMGFYAVNTLGDGNCLFRALSDQLYGTPNRHLEIRQQVCLYLAQHESRYKAFVDMDEEESWESHLQLMAKQGTYGGHLELSAFANFHRRPIKIIQPGMVYVISYENESPSGSSANKAKGKQLLVAKGKGKRPDDSASAVSSSETPVYLVYHQWEHYSSVRNLDGPHSGIPNIRERDMESTVGLSQNEPQKDEHDGCGTDAVSPGGKRRKASMMSYRESTSSPASAGSCSTTTTTTDTTVSSSGSGSSSSKGPSVDSTTARQAEEEEEEEAGGRSSGSPSHAPSSLHPSTRPSRTRKAGSNVRITPFSRPLPPPPPSDSSSLQDTKPLSKRALRLARRNRLLPAHPRDSPSSSALNNPAAAARNLDSVGLLRELKV</sequence>
<dbReference type="InterPro" id="IPR050704">
    <property type="entry name" value="Peptidase_C85-like"/>
</dbReference>
<dbReference type="CDD" id="cd22756">
    <property type="entry name" value="OTU_OTUD3-like"/>
    <property type="match status" value="1"/>
</dbReference>
<dbReference type="Proteomes" id="UP000235388">
    <property type="component" value="Unassembled WGS sequence"/>
</dbReference>
<feature type="compositionally biased region" description="Low complexity" evidence="1">
    <location>
        <begin position="700"/>
        <end position="713"/>
    </location>
</feature>
<name>A0A2N5W8R7_9BASI</name>
<dbReference type="Pfam" id="PF02338">
    <property type="entry name" value="OTU"/>
    <property type="match status" value="1"/>
</dbReference>
<keyword evidence="4" id="KW-1185">Reference proteome</keyword>
<dbReference type="PANTHER" id="PTHR12419:SF7">
    <property type="entry name" value="OTU DOMAIN-CONTAINING PROTEIN 3"/>
    <property type="match status" value="1"/>
</dbReference>
<evidence type="ECO:0000313" key="4">
    <source>
        <dbReference type="Proteomes" id="UP000235388"/>
    </source>
</evidence>
<dbReference type="OrthoDB" id="415023at2759"/>
<feature type="compositionally biased region" description="Low complexity" evidence="1">
    <location>
        <begin position="765"/>
        <end position="786"/>
    </location>
</feature>
<dbReference type="SUPFAM" id="SSF54001">
    <property type="entry name" value="Cysteine proteinases"/>
    <property type="match status" value="1"/>
</dbReference>
<dbReference type="InterPro" id="IPR038765">
    <property type="entry name" value="Papain-like_cys_pep_sf"/>
</dbReference>
<feature type="compositionally biased region" description="Low complexity" evidence="1">
    <location>
        <begin position="373"/>
        <end position="388"/>
    </location>
</feature>
<dbReference type="STRING" id="200324.A0A2N5W8R7"/>
<reference evidence="3 4" key="1">
    <citation type="submission" date="2017-11" db="EMBL/GenBank/DDBJ databases">
        <title>De novo assembly and phasing of dikaryotic genomes from two isolates of Puccinia coronata f. sp. avenae, the causal agent of oat crown rust.</title>
        <authorList>
            <person name="Miller M.E."/>
            <person name="Zhang Y."/>
            <person name="Omidvar V."/>
            <person name="Sperschneider J."/>
            <person name="Schwessinger B."/>
            <person name="Raley C."/>
            <person name="Palmer J.M."/>
            <person name="Garnica D."/>
            <person name="Upadhyaya N."/>
            <person name="Rathjen J."/>
            <person name="Taylor J.M."/>
            <person name="Park R.F."/>
            <person name="Dodds P.N."/>
            <person name="Hirsch C.D."/>
            <person name="Kianian S.F."/>
            <person name="Figueroa M."/>
        </authorList>
    </citation>
    <scope>NUCLEOTIDE SEQUENCE [LARGE SCALE GENOMIC DNA]</scope>
    <source>
        <strain evidence="3">12NC29</strain>
    </source>
</reference>
<feature type="compositionally biased region" description="Basic residues" evidence="1">
    <location>
        <begin position="752"/>
        <end position="764"/>
    </location>
</feature>
<organism evidence="3 4">
    <name type="scientific">Puccinia coronata f. sp. avenae</name>
    <dbReference type="NCBI Taxonomy" id="200324"/>
    <lineage>
        <taxon>Eukaryota</taxon>
        <taxon>Fungi</taxon>
        <taxon>Dikarya</taxon>
        <taxon>Basidiomycota</taxon>
        <taxon>Pucciniomycotina</taxon>
        <taxon>Pucciniomycetes</taxon>
        <taxon>Pucciniales</taxon>
        <taxon>Pucciniaceae</taxon>
        <taxon>Puccinia</taxon>
    </lineage>
</organism>
<dbReference type="AlphaFoldDB" id="A0A2N5W8R7"/>
<dbReference type="PANTHER" id="PTHR12419">
    <property type="entry name" value="OTU DOMAIN CONTAINING PROTEIN"/>
    <property type="match status" value="1"/>
</dbReference>